<name>H0E522_9ACTN</name>
<protein>
    <submittedName>
        <fullName evidence="2">Uncharacterized protein</fullName>
    </submittedName>
</protein>
<gene>
    <name evidence="2" type="ORF">PAI11_19070</name>
</gene>
<feature type="compositionally biased region" description="Basic and acidic residues" evidence="1">
    <location>
        <begin position="159"/>
        <end position="172"/>
    </location>
</feature>
<sequence>MADAPPVPHTAARQLRSLTGFPDPTRWVRLARRGTIADAPAPSSGRRSPGRGPGRGSLAGAIASRKESIHPDRGARESGANPGLTRSGEDGDRDHEATGAAGPLVRRPGKAVAIDLVRVRRPVDAAPDGSVPALPAIAAARNGRRRGGRTRWQATPVSARERTRPSTGDRRCWNGCRRWRRPGSAACRSPSPARRSATRPAPTSCRSARSCRSSTGTWSASGSGAGGPAAPPAAGARSATASGPSPGTPPWTRSRVRAGGRRGIGW</sequence>
<evidence type="ECO:0000313" key="2">
    <source>
        <dbReference type="EMBL" id="EHN11229.1"/>
    </source>
</evidence>
<feature type="region of interest" description="Disordered" evidence="1">
    <location>
        <begin position="1"/>
        <end position="111"/>
    </location>
</feature>
<feature type="compositionally biased region" description="Low complexity" evidence="1">
    <location>
        <begin position="232"/>
        <end position="245"/>
    </location>
</feature>
<feature type="compositionally biased region" description="Basic and acidic residues" evidence="1">
    <location>
        <begin position="64"/>
        <end position="76"/>
    </location>
</feature>
<accession>H0E522</accession>
<dbReference type="Proteomes" id="UP000005143">
    <property type="component" value="Unassembled WGS sequence"/>
</dbReference>
<comment type="caution">
    <text evidence="2">The sequence shown here is derived from an EMBL/GenBank/DDBJ whole genome shotgun (WGS) entry which is preliminary data.</text>
</comment>
<keyword evidence="3" id="KW-1185">Reference proteome</keyword>
<feature type="compositionally biased region" description="Low complexity" evidence="1">
    <location>
        <begin position="182"/>
        <end position="222"/>
    </location>
</feature>
<dbReference type="PATRIC" id="fig|1097667.3.peg.1890"/>
<feature type="compositionally biased region" description="Basic and acidic residues" evidence="1">
    <location>
        <begin position="87"/>
        <end position="97"/>
    </location>
</feature>
<proteinExistence type="predicted"/>
<dbReference type="EMBL" id="AGUD01000131">
    <property type="protein sequence ID" value="EHN11229.1"/>
    <property type="molecule type" value="Genomic_DNA"/>
</dbReference>
<feature type="region of interest" description="Disordered" evidence="1">
    <location>
        <begin position="140"/>
        <end position="266"/>
    </location>
</feature>
<organism evidence="2 3">
    <name type="scientific">Patulibacter medicamentivorans</name>
    <dbReference type="NCBI Taxonomy" id="1097667"/>
    <lineage>
        <taxon>Bacteria</taxon>
        <taxon>Bacillati</taxon>
        <taxon>Actinomycetota</taxon>
        <taxon>Thermoleophilia</taxon>
        <taxon>Solirubrobacterales</taxon>
        <taxon>Patulibacteraceae</taxon>
        <taxon>Patulibacter</taxon>
    </lineage>
</organism>
<evidence type="ECO:0000256" key="1">
    <source>
        <dbReference type="SAM" id="MobiDB-lite"/>
    </source>
</evidence>
<evidence type="ECO:0000313" key="3">
    <source>
        <dbReference type="Proteomes" id="UP000005143"/>
    </source>
</evidence>
<reference evidence="2 3" key="1">
    <citation type="journal article" date="2013" name="Biodegradation">
        <title>Quantitative proteomic analysis of ibuprofen-degrading Patulibacter sp. strain I11.</title>
        <authorList>
            <person name="Almeida B."/>
            <person name="Kjeldal H."/>
            <person name="Lolas I."/>
            <person name="Knudsen A.D."/>
            <person name="Carvalho G."/>
            <person name="Nielsen K.L."/>
            <person name="Barreto Crespo M.T."/>
            <person name="Stensballe A."/>
            <person name="Nielsen J.L."/>
        </authorList>
    </citation>
    <scope>NUCLEOTIDE SEQUENCE [LARGE SCALE GENOMIC DNA]</scope>
    <source>
        <strain evidence="2 3">I11</strain>
    </source>
</reference>
<dbReference type="AlphaFoldDB" id="H0E522"/>